<name>A0A094PRE3_9ZZZZ</name>
<keyword evidence="1" id="KW-0812">Transmembrane</keyword>
<proteinExistence type="predicted"/>
<gene>
    <name evidence="2" type="ORF">GM51_17575</name>
</gene>
<evidence type="ECO:0008006" key="3">
    <source>
        <dbReference type="Google" id="ProtNLM"/>
    </source>
</evidence>
<dbReference type="NCBIfam" id="NF041390">
    <property type="entry name" value="TadE_Rv3655c"/>
    <property type="match status" value="1"/>
</dbReference>
<comment type="caution">
    <text evidence="2">The sequence shown here is derived from an EMBL/GenBank/DDBJ whole genome shotgun (WGS) entry which is preliminary data.</text>
</comment>
<keyword evidence="1" id="KW-1133">Transmembrane helix</keyword>
<evidence type="ECO:0000313" key="2">
    <source>
        <dbReference type="EMBL" id="KGA14325.1"/>
    </source>
</evidence>
<evidence type="ECO:0000256" key="1">
    <source>
        <dbReference type="SAM" id="Phobius"/>
    </source>
</evidence>
<organism evidence="2">
    <name type="scientific">freshwater metagenome</name>
    <dbReference type="NCBI Taxonomy" id="449393"/>
    <lineage>
        <taxon>unclassified sequences</taxon>
        <taxon>metagenomes</taxon>
        <taxon>ecological metagenomes</taxon>
    </lineage>
</organism>
<reference evidence="2" key="1">
    <citation type="submission" date="2014-06" db="EMBL/GenBank/DDBJ databases">
        <title>Key roles for freshwater Actinobacteria revealed by deep metagenomic sequencing.</title>
        <authorList>
            <person name="Ghai R."/>
            <person name="Mizuno C.M."/>
            <person name="Picazo A."/>
            <person name="Camacho A."/>
            <person name="Rodriguez-Valera F."/>
        </authorList>
    </citation>
    <scope>NUCLEOTIDE SEQUENCE</scope>
</reference>
<feature type="transmembrane region" description="Helical" evidence="1">
    <location>
        <begin position="20"/>
        <end position="47"/>
    </location>
</feature>
<protein>
    <recommendedName>
        <fullName evidence="3">Pilus assembly protein TadE</fullName>
    </recommendedName>
</protein>
<dbReference type="EMBL" id="JNSL01000152">
    <property type="protein sequence ID" value="KGA14325.1"/>
    <property type="molecule type" value="Genomic_DNA"/>
</dbReference>
<accession>A0A094PRE3</accession>
<keyword evidence="1" id="KW-0472">Membrane</keyword>
<dbReference type="AlphaFoldDB" id="A0A094PRE3"/>
<sequence>MPRVLGVGLDGGKPLIQRTHGYAVAEFAVVIPAILFVVAIVISLFGITTTQLQLESAAVMGARILGRGDPLPDSYRNSLPIGTHVTAIPEGEVVEVVLTTTRNIGLPSISYSFTLTAKARARLEPVFDEFG</sequence>
<dbReference type="InterPro" id="IPR049790">
    <property type="entry name" value="Rv3655c/TadE"/>
</dbReference>